<proteinExistence type="predicted"/>
<reference evidence="1" key="1">
    <citation type="journal article" date="2015" name="Proc. Natl. Acad. Sci. U.S.A.">
        <title>Networks of energetic and metabolic interactions define dynamics in microbial communities.</title>
        <authorList>
            <person name="Embree M."/>
            <person name="Liu J.K."/>
            <person name="Al-Bassam M.M."/>
            <person name="Zengler K."/>
        </authorList>
    </citation>
    <scope>NUCLEOTIDE SEQUENCE</scope>
</reference>
<name>A0A0W8GA79_9ZZZZ</name>
<gene>
    <name evidence="1" type="ORF">ASZ90_000091</name>
</gene>
<comment type="caution">
    <text evidence="1">The sequence shown here is derived from an EMBL/GenBank/DDBJ whole genome shotgun (WGS) entry which is preliminary data.</text>
</comment>
<accession>A0A0W8GA79</accession>
<dbReference type="AlphaFoldDB" id="A0A0W8GA79"/>
<organism evidence="1">
    <name type="scientific">hydrocarbon metagenome</name>
    <dbReference type="NCBI Taxonomy" id="938273"/>
    <lineage>
        <taxon>unclassified sequences</taxon>
        <taxon>metagenomes</taxon>
        <taxon>ecological metagenomes</taxon>
    </lineage>
</organism>
<evidence type="ECO:0000313" key="1">
    <source>
        <dbReference type="EMBL" id="KUG30025.1"/>
    </source>
</evidence>
<sequence>MAEMKCCLFSTCYISTKSLGGNTNLVEINTLDLFTLILVHFHHAELAELT</sequence>
<dbReference type="EMBL" id="LNQE01000010">
    <property type="protein sequence ID" value="KUG30025.1"/>
    <property type="molecule type" value="Genomic_DNA"/>
</dbReference>
<protein>
    <submittedName>
        <fullName evidence="1">Uncharacterized protein</fullName>
    </submittedName>
</protein>